<accession>C2FU24</accession>
<reference evidence="2 3" key="1">
    <citation type="submission" date="2009-01" db="EMBL/GenBank/DDBJ databases">
        <authorList>
            <person name="Qin X."/>
            <person name="Bachman B."/>
            <person name="Battles P."/>
            <person name="Bell A."/>
            <person name="Bess C."/>
            <person name="Bickham C."/>
            <person name="Chaboub L."/>
            <person name="Chen D."/>
            <person name="Coyle M."/>
            <person name="Deiros D.R."/>
            <person name="Dinh H."/>
            <person name="Forbes L."/>
            <person name="Fowler G."/>
            <person name="Francisco L."/>
            <person name="Fu Q."/>
            <person name="Gubbala S."/>
            <person name="Hale W."/>
            <person name="Han Y."/>
            <person name="Hemphill L."/>
            <person name="Highlander S.K."/>
            <person name="Hirani K."/>
            <person name="Hogues M."/>
            <person name="Jackson L."/>
            <person name="Jakkamsetti A."/>
            <person name="Javaid M."/>
            <person name="Jiang H."/>
            <person name="Korchina V."/>
            <person name="Kovar C."/>
            <person name="Lara F."/>
            <person name="Lee S."/>
            <person name="Mata R."/>
            <person name="Mathew T."/>
            <person name="Moen C."/>
            <person name="Morales K."/>
            <person name="Munidasa M."/>
            <person name="Nazareth L."/>
            <person name="Ngo R."/>
            <person name="Nguyen L."/>
            <person name="Okwuonu G."/>
            <person name="Ongeri F."/>
            <person name="Patil S."/>
            <person name="Petrosino J."/>
            <person name="Pham C."/>
            <person name="Pham P."/>
            <person name="Pu L.-L."/>
            <person name="Puazo M."/>
            <person name="Raj R."/>
            <person name="Reid J."/>
            <person name="Rouhana J."/>
            <person name="Saada N."/>
            <person name="Shang Y."/>
            <person name="Simmons D."/>
            <person name="Thornton R."/>
            <person name="Warren J."/>
            <person name="Weissenberger G."/>
            <person name="Zhang J."/>
            <person name="Zhang L."/>
            <person name="Zhou C."/>
            <person name="Zhu D."/>
            <person name="Muzny D."/>
            <person name="Worley K."/>
            <person name="Gibbs R."/>
        </authorList>
    </citation>
    <scope>NUCLEOTIDE SEQUENCE [LARGE SCALE GENOMIC DNA]</scope>
    <source>
        <strain evidence="2 3">ATCC 33300</strain>
    </source>
</reference>
<dbReference type="Pfam" id="PF00873">
    <property type="entry name" value="ACR_tran"/>
    <property type="match status" value="1"/>
</dbReference>
<dbReference type="Gene3D" id="3.30.70.1320">
    <property type="entry name" value="Multidrug efflux transporter AcrB pore domain like"/>
    <property type="match status" value="1"/>
</dbReference>
<dbReference type="GO" id="GO:0005886">
    <property type="term" value="C:plasma membrane"/>
    <property type="evidence" value="ECO:0007669"/>
    <property type="project" value="TreeGrafter"/>
</dbReference>
<feature type="transmembrane region" description="Helical" evidence="1">
    <location>
        <begin position="367"/>
        <end position="387"/>
    </location>
</feature>
<protein>
    <recommendedName>
        <fullName evidence="4">Heavy metal efflux pump, CzcA family</fullName>
    </recommendedName>
</protein>
<evidence type="ECO:0000313" key="3">
    <source>
        <dbReference type="Proteomes" id="UP000006241"/>
    </source>
</evidence>
<evidence type="ECO:0008006" key="4">
    <source>
        <dbReference type="Google" id="ProtNLM"/>
    </source>
</evidence>
<dbReference type="Gene3D" id="1.20.1640.10">
    <property type="entry name" value="Multidrug efflux transporter AcrB transmembrane domain"/>
    <property type="match status" value="2"/>
</dbReference>
<dbReference type="InterPro" id="IPR027463">
    <property type="entry name" value="AcrB_DN_DC_subdom"/>
</dbReference>
<dbReference type="PRINTS" id="PR00702">
    <property type="entry name" value="ACRIFLAVINRP"/>
</dbReference>
<dbReference type="InterPro" id="IPR001036">
    <property type="entry name" value="Acrflvin-R"/>
</dbReference>
<sequence>MLNAIIRFSIRNKIVIGLFTLILIIWGVWSAMHIPIDANPDITNNQVQIITRSPSLATQEVEQFVSYPIEQQLMNIPDLIELRSISRFGLSVVTAVFDDDVNIYFARQLINEKLNEAVQNIPEGMGTPELAPISTGLGEIYQYVLHPAKGAEDKYSAADLRTLQDWLIARQLYGTPGVAEVNSFGGKLKQYEVSIDPYRLRAMNLGINDVFNALEANNQNTGGAYIDKKPNAYFIRGVGLLSDMEDIRNTVIRKRNGVPVYIRDVAQVREGSAVRYGALTYNGEKEAVGGIVLMLKGSNSAQVVGAVKEKLKVIEKSLPKDVVIEAFSDRTQLVNRAINTVQTNLIEGALIVIFVLIIFLGNLRAGLIVASAIPISMLFALGMMRMFGVSANLMSLGAIDFGLIIDGSLIIVEATMHHLGLRKSNQPLTQAEMDEEVYQSSSKIRNSAAFGEIIILIVYIPILTLVGIEGKMFKPMAQTVSFAIIGALILSLTYIPMMSALFLSKKPHTKVTFADRLMNALQRWYQPLIKKQYVSERYWLLLLWQYSPFPFFCFQRWAVNSFLSLRKVIMHSTVFCLRELL</sequence>
<dbReference type="SUPFAM" id="SSF82693">
    <property type="entry name" value="Multidrug efflux transporter AcrB pore domain, PN1, PN2, PC1 and PC2 subdomains"/>
    <property type="match status" value="2"/>
</dbReference>
<evidence type="ECO:0000256" key="1">
    <source>
        <dbReference type="SAM" id="Phobius"/>
    </source>
</evidence>
<dbReference type="Gene3D" id="3.30.70.1430">
    <property type="entry name" value="Multidrug efflux transporter AcrB pore domain"/>
    <property type="match status" value="1"/>
</dbReference>
<keyword evidence="1" id="KW-0812">Transmembrane</keyword>
<dbReference type="SUPFAM" id="SSF82714">
    <property type="entry name" value="Multidrug efflux transporter AcrB TolC docking domain, DN and DC subdomains"/>
    <property type="match status" value="1"/>
</dbReference>
<dbReference type="PANTHER" id="PTHR32063">
    <property type="match status" value="1"/>
</dbReference>
<feature type="transmembrane region" description="Helical" evidence="1">
    <location>
        <begin position="449"/>
        <end position="468"/>
    </location>
</feature>
<keyword evidence="1" id="KW-1133">Transmembrane helix</keyword>
<gene>
    <name evidence="2" type="ORF">HMPREF0765_0806</name>
</gene>
<name>C2FU24_SPHSI</name>
<comment type="caution">
    <text evidence="2">The sequence shown here is derived from an EMBL/GenBank/DDBJ whole genome shotgun (WGS) entry which is preliminary data.</text>
</comment>
<dbReference type="PANTHER" id="PTHR32063:SF24">
    <property type="entry name" value="CATION EFFLUX SYSTEM (ACRB_ACRD_ACRF FAMILY)"/>
    <property type="match status" value="1"/>
</dbReference>
<evidence type="ECO:0000313" key="2">
    <source>
        <dbReference type="EMBL" id="EEI93654.1"/>
    </source>
</evidence>
<dbReference type="SUPFAM" id="SSF82866">
    <property type="entry name" value="Multidrug efflux transporter AcrB transmembrane domain"/>
    <property type="match status" value="1"/>
</dbReference>
<dbReference type="Gene3D" id="3.30.2090.10">
    <property type="entry name" value="Multidrug efflux transporter AcrB TolC docking domain, DN and DC subdomains"/>
    <property type="match status" value="1"/>
</dbReference>
<dbReference type="GO" id="GO:0042910">
    <property type="term" value="F:xenobiotic transmembrane transporter activity"/>
    <property type="evidence" value="ECO:0007669"/>
    <property type="project" value="TreeGrafter"/>
</dbReference>
<feature type="transmembrane region" description="Helical" evidence="1">
    <location>
        <begin position="393"/>
        <end position="412"/>
    </location>
</feature>
<keyword evidence="1" id="KW-0472">Membrane</keyword>
<dbReference type="Proteomes" id="UP000006241">
    <property type="component" value="Unassembled WGS sequence"/>
</dbReference>
<proteinExistence type="predicted"/>
<dbReference type="EMBL" id="ACHB01000018">
    <property type="protein sequence ID" value="EEI93654.1"/>
    <property type="molecule type" value="Genomic_DNA"/>
</dbReference>
<organism evidence="2 3">
    <name type="scientific">Sphingobacterium spiritivorum ATCC 33300</name>
    <dbReference type="NCBI Taxonomy" id="525372"/>
    <lineage>
        <taxon>Bacteria</taxon>
        <taxon>Pseudomonadati</taxon>
        <taxon>Bacteroidota</taxon>
        <taxon>Sphingobacteriia</taxon>
        <taxon>Sphingobacteriales</taxon>
        <taxon>Sphingobacteriaceae</taxon>
        <taxon>Sphingobacterium</taxon>
    </lineage>
</organism>
<dbReference type="AlphaFoldDB" id="C2FU24"/>
<feature type="transmembrane region" description="Helical" evidence="1">
    <location>
        <begin position="341"/>
        <end position="360"/>
    </location>
</feature>
<dbReference type="HOGENOM" id="CLU_002755_2_3_10"/>
<feature type="transmembrane region" description="Helical" evidence="1">
    <location>
        <begin position="480"/>
        <end position="503"/>
    </location>
</feature>